<dbReference type="PANTHER" id="PTHR47870:SF4">
    <property type="entry name" value="CYTOCHROME C-TYPE BIOGENESIS PROTEIN CYCH"/>
    <property type="match status" value="1"/>
</dbReference>
<keyword evidence="2" id="KW-0349">Heme</keyword>
<feature type="transmembrane region" description="Helical" evidence="6">
    <location>
        <begin position="107"/>
        <end position="128"/>
    </location>
</feature>
<dbReference type="EMBL" id="AUZX01014099">
    <property type="protein sequence ID" value="EQD33301.1"/>
    <property type="molecule type" value="Genomic_DNA"/>
</dbReference>
<reference evidence="8" key="2">
    <citation type="journal article" date="2014" name="ISME J.">
        <title>Microbial stratification in low pH oxic and suboxic macroscopic growths along an acid mine drainage.</title>
        <authorList>
            <person name="Mendez-Garcia C."/>
            <person name="Mesa V."/>
            <person name="Sprenger R.R."/>
            <person name="Richter M."/>
            <person name="Diez M.S."/>
            <person name="Solano J."/>
            <person name="Bargiela R."/>
            <person name="Golyshina O.V."/>
            <person name="Manteca A."/>
            <person name="Ramos J.L."/>
            <person name="Gallego J.R."/>
            <person name="Llorente I."/>
            <person name="Martins Dos Santos V.A."/>
            <person name="Jensen O.N."/>
            <person name="Pelaez A.I."/>
            <person name="Sanchez J."/>
            <person name="Ferrer M."/>
        </authorList>
    </citation>
    <scope>NUCLEOTIDE SEQUENCE</scope>
</reference>
<feature type="domain" description="CcmH/CycL/Ccl2/NrfF N-terminal" evidence="7">
    <location>
        <begin position="13"/>
        <end position="136"/>
    </location>
</feature>
<evidence type="ECO:0000313" key="8">
    <source>
        <dbReference type="EMBL" id="EQD33301.1"/>
    </source>
</evidence>
<keyword evidence="3" id="KW-0479">Metal-binding</keyword>
<evidence type="ECO:0000256" key="1">
    <source>
        <dbReference type="ARBA" id="ARBA00010342"/>
    </source>
</evidence>
<name>T0YDB3_9ZZZZ</name>
<keyword evidence="6" id="KW-0472">Membrane</keyword>
<protein>
    <submittedName>
        <fullName evidence="8">Cytochrome C biogenesis protein CcmH</fullName>
    </submittedName>
</protein>
<dbReference type="GO" id="GO:0005886">
    <property type="term" value="C:plasma membrane"/>
    <property type="evidence" value="ECO:0007669"/>
    <property type="project" value="TreeGrafter"/>
</dbReference>
<dbReference type="InterPro" id="IPR005616">
    <property type="entry name" value="CcmH/CycL/Ccl2/NrfF_N"/>
</dbReference>
<accession>T0YDB3</accession>
<comment type="similarity">
    <text evidence="1">Belongs to the CcmH/CycL/Ccl2/NrfF family.</text>
</comment>
<dbReference type="InterPro" id="IPR038297">
    <property type="entry name" value="CcmH/CycL/NrfF/Ccl2_sf"/>
</dbReference>
<keyword evidence="4" id="KW-0732">Signal</keyword>
<keyword evidence="5" id="KW-0408">Iron</keyword>
<dbReference type="PANTHER" id="PTHR47870">
    <property type="entry name" value="CYTOCHROME C-TYPE BIOGENESIS PROTEIN CCMH"/>
    <property type="match status" value="1"/>
</dbReference>
<keyword evidence="6" id="KW-1133">Transmembrane helix</keyword>
<evidence type="ECO:0000259" key="7">
    <source>
        <dbReference type="Pfam" id="PF03918"/>
    </source>
</evidence>
<reference evidence="8" key="1">
    <citation type="submission" date="2013-08" db="EMBL/GenBank/DDBJ databases">
        <authorList>
            <person name="Mendez C."/>
            <person name="Richter M."/>
            <person name="Ferrer M."/>
            <person name="Sanchez J."/>
        </authorList>
    </citation>
    <scope>NUCLEOTIDE SEQUENCE</scope>
</reference>
<evidence type="ECO:0000256" key="4">
    <source>
        <dbReference type="ARBA" id="ARBA00022729"/>
    </source>
</evidence>
<dbReference type="CDD" id="cd16378">
    <property type="entry name" value="CcmH_N"/>
    <property type="match status" value="1"/>
</dbReference>
<evidence type="ECO:0000256" key="2">
    <source>
        <dbReference type="ARBA" id="ARBA00022617"/>
    </source>
</evidence>
<comment type="caution">
    <text evidence="8">The sequence shown here is derived from an EMBL/GenBank/DDBJ whole genome shotgun (WGS) entry which is preliminary data.</text>
</comment>
<organism evidence="8">
    <name type="scientific">mine drainage metagenome</name>
    <dbReference type="NCBI Taxonomy" id="410659"/>
    <lineage>
        <taxon>unclassified sequences</taxon>
        <taxon>metagenomes</taxon>
        <taxon>ecological metagenomes</taxon>
    </lineage>
</organism>
<sequence>MRLTRAALALLTIALLLGAPWARAIAPTQMPTPALEARYERLIHGFRCMQCQDESLANSPVSLAADMRRQIRQMLLAGDTDRQIRKFFVSRYGYFILFKPPFVWKTAWLWLTPGILLFVGAFTAAGVIRRRTRLVASDLEEPDPRDGLTGVQERGR</sequence>
<evidence type="ECO:0000256" key="5">
    <source>
        <dbReference type="ARBA" id="ARBA00023004"/>
    </source>
</evidence>
<evidence type="ECO:0000256" key="6">
    <source>
        <dbReference type="SAM" id="Phobius"/>
    </source>
</evidence>
<dbReference type="AlphaFoldDB" id="T0YDB3"/>
<gene>
    <name evidence="8" type="ORF">B1A_19110</name>
</gene>
<dbReference type="GO" id="GO:0046872">
    <property type="term" value="F:metal ion binding"/>
    <property type="evidence" value="ECO:0007669"/>
    <property type="project" value="UniProtKB-KW"/>
</dbReference>
<dbReference type="Pfam" id="PF03918">
    <property type="entry name" value="CcmH"/>
    <property type="match status" value="1"/>
</dbReference>
<dbReference type="InterPro" id="IPR051263">
    <property type="entry name" value="C-type_cytochrome_biogenesis"/>
</dbReference>
<evidence type="ECO:0000256" key="3">
    <source>
        <dbReference type="ARBA" id="ARBA00022723"/>
    </source>
</evidence>
<keyword evidence="6" id="KW-0812">Transmembrane</keyword>
<proteinExistence type="inferred from homology"/>
<dbReference type="Gene3D" id="1.10.8.640">
    <property type="entry name" value="Cytochrome C biogenesis protein"/>
    <property type="match status" value="1"/>
</dbReference>